<dbReference type="SUPFAM" id="SSF49313">
    <property type="entry name" value="Cadherin-like"/>
    <property type="match status" value="1"/>
</dbReference>
<keyword evidence="1" id="KW-0378">Hydrolase</keyword>
<keyword evidence="8" id="KW-1185">Reference proteome</keyword>
<feature type="chain" id="PRO_5045480688" evidence="5">
    <location>
        <begin position="24"/>
        <end position="628"/>
    </location>
</feature>
<name>A0ABS1WUP3_9GAMM</name>
<dbReference type="Proteomes" id="UP000661077">
    <property type="component" value="Unassembled WGS sequence"/>
</dbReference>
<accession>A0ABS1WUP3</accession>
<feature type="compositionally biased region" description="Pro residues" evidence="4">
    <location>
        <begin position="207"/>
        <end position="222"/>
    </location>
</feature>
<dbReference type="EMBL" id="JAEVLS010000002">
    <property type="protein sequence ID" value="MBM0104697.1"/>
    <property type="molecule type" value="Genomic_DNA"/>
</dbReference>
<dbReference type="InterPro" id="IPR017853">
    <property type="entry name" value="GH"/>
</dbReference>
<dbReference type="Gene3D" id="2.60.40.60">
    <property type="entry name" value="Cadherins"/>
    <property type="match status" value="1"/>
</dbReference>
<dbReference type="RefSeq" id="WP_203166691.1">
    <property type="nucleotide sequence ID" value="NZ_JAEVLS010000002.1"/>
</dbReference>
<dbReference type="Gene3D" id="3.20.20.80">
    <property type="entry name" value="Glycosidases"/>
    <property type="match status" value="1"/>
</dbReference>
<dbReference type="InterPro" id="IPR001000">
    <property type="entry name" value="GH10_dom"/>
</dbReference>
<gene>
    <name evidence="7" type="ORF">JM946_08060</name>
</gene>
<keyword evidence="2" id="KW-0119">Carbohydrate metabolism</keyword>
<feature type="region of interest" description="Disordered" evidence="4">
    <location>
        <begin position="197"/>
        <end position="226"/>
    </location>
</feature>
<keyword evidence="5" id="KW-0732">Signal</keyword>
<evidence type="ECO:0000259" key="6">
    <source>
        <dbReference type="PROSITE" id="PS51760"/>
    </source>
</evidence>
<dbReference type="SUPFAM" id="SSF51445">
    <property type="entry name" value="(Trans)glycosidases"/>
    <property type="match status" value="1"/>
</dbReference>
<dbReference type="PANTHER" id="PTHR31490:SF1">
    <property type="entry name" value="ENDO-1,4-BETA-XYLANASE 1"/>
    <property type="match status" value="1"/>
</dbReference>
<dbReference type="PANTHER" id="PTHR31490">
    <property type="entry name" value="GLYCOSYL HYDROLASE"/>
    <property type="match status" value="1"/>
</dbReference>
<evidence type="ECO:0000256" key="2">
    <source>
        <dbReference type="ARBA" id="ARBA00023277"/>
    </source>
</evidence>
<evidence type="ECO:0000256" key="3">
    <source>
        <dbReference type="ARBA" id="ARBA00023326"/>
    </source>
</evidence>
<evidence type="ECO:0000256" key="5">
    <source>
        <dbReference type="SAM" id="SignalP"/>
    </source>
</evidence>
<dbReference type="Pfam" id="PF00331">
    <property type="entry name" value="Glyco_hydro_10"/>
    <property type="match status" value="1"/>
</dbReference>
<dbReference type="CDD" id="cd11304">
    <property type="entry name" value="Cadherin_repeat"/>
    <property type="match status" value="1"/>
</dbReference>
<sequence>MSMDSRALLSACVFWAAPLAAVAQTEPIIVEAESATVSSGYAVGTADGATYVTIVNDSPGFGPPATADGALTYSVTFPAAGNYDLYARFRVGPGGGSDDSFFIGNGFGDKVGTSEWVLVNQVDGGGFTAPADTVRNGGPATTNVFKWFRLTGFAGPATWTVPEGNLTQVFSAAGRETGNFIDKFAFGHQGSWYTVNDLDTGSAATGTPPPPPPPPYTPPGPPIATGKAKFLGSAHSPAQTANFAAYWNQVTPENGGKWATVESTRDVMNWAQADAAYQMARDNGFIFKWHVLVWGNQQPEWMQNLPPAEQLEELREWFAAIAERYPDLEQIEVVNEPLHDPPLAPANTPAGQSCGGCGNYYEALGGAGATGWDWIINAFALAREYFPDAKLMLNDYSIVNDGNAVRNYVDIVKLLKARGLIDLVGIQGHAFSTTEPAPMPNLRANLDYLASKTALPIYVTELDIDGNDDPVQLAGYQKIFPVFWEHPAVRGITLWGYRPGHWRTAQGAWLVYENGAERPAMQWLQRYVRNDRAEVVHQWLSVAGNAPTGTVVGTANARDADTDTTLSEWQTEYSSGGIFAIDADTGAITVADAAGLSAVPKGTELKLFVSVWDGYQRSEPGSVSIVVR</sequence>
<reference evidence="7 8" key="1">
    <citation type="journal article" date="2021" name="Int. J. Syst. Evol. Microbiol.">
        <title>Steroidobacter gossypii sp. nov., isolated from soil of cotton cropping field.</title>
        <authorList>
            <person name="Huang R."/>
            <person name="Yang S."/>
            <person name="Zhen C."/>
            <person name="Liu W."/>
        </authorList>
    </citation>
    <scope>NUCLEOTIDE SEQUENCE [LARGE SCALE GENOMIC DNA]</scope>
    <source>
        <strain evidence="7 8">S1-65</strain>
    </source>
</reference>
<protein>
    <submittedName>
        <fullName evidence="7">Endo-1,4-beta-xylanase</fullName>
    </submittedName>
</protein>
<dbReference type="Gene3D" id="2.60.120.260">
    <property type="entry name" value="Galactose-binding domain-like"/>
    <property type="match status" value="1"/>
</dbReference>
<dbReference type="InterPro" id="IPR015919">
    <property type="entry name" value="Cadherin-like_sf"/>
</dbReference>
<evidence type="ECO:0000256" key="4">
    <source>
        <dbReference type="SAM" id="MobiDB-lite"/>
    </source>
</evidence>
<comment type="caution">
    <text evidence="7">The sequence shown here is derived from an EMBL/GenBank/DDBJ whole genome shotgun (WGS) entry which is preliminary data.</text>
</comment>
<dbReference type="SMART" id="SM00633">
    <property type="entry name" value="Glyco_10"/>
    <property type="match status" value="1"/>
</dbReference>
<keyword evidence="3" id="KW-0624">Polysaccharide degradation</keyword>
<feature type="domain" description="GH10" evidence="6">
    <location>
        <begin position="233"/>
        <end position="527"/>
    </location>
</feature>
<evidence type="ECO:0000313" key="7">
    <source>
        <dbReference type="EMBL" id="MBM0104697.1"/>
    </source>
</evidence>
<organism evidence="7 8">
    <name type="scientific">Steroidobacter gossypii</name>
    <dbReference type="NCBI Taxonomy" id="2805490"/>
    <lineage>
        <taxon>Bacteria</taxon>
        <taxon>Pseudomonadati</taxon>
        <taxon>Pseudomonadota</taxon>
        <taxon>Gammaproteobacteria</taxon>
        <taxon>Steroidobacterales</taxon>
        <taxon>Steroidobacteraceae</taxon>
        <taxon>Steroidobacter</taxon>
    </lineage>
</organism>
<dbReference type="PROSITE" id="PS51760">
    <property type="entry name" value="GH10_2"/>
    <property type="match status" value="1"/>
</dbReference>
<proteinExistence type="predicted"/>
<evidence type="ECO:0000313" key="8">
    <source>
        <dbReference type="Proteomes" id="UP000661077"/>
    </source>
</evidence>
<feature type="signal peptide" evidence="5">
    <location>
        <begin position="1"/>
        <end position="23"/>
    </location>
</feature>
<dbReference type="InterPro" id="IPR044846">
    <property type="entry name" value="GH10"/>
</dbReference>
<evidence type="ECO:0000256" key="1">
    <source>
        <dbReference type="ARBA" id="ARBA00022801"/>
    </source>
</evidence>